<evidence type="ECO:0000313" key="2">
    <source>
        <dbReference type="EMBL" id="WWC92226.1"/>
    </source>
</evidence>
<dbReference type="Proteomes" id="UP001355207">
    <property type="component" value="Chromosome 10"/>
</dbReference>
<feature type="compositionally biased region" description="Polar residues" evidence="1">
    <location>
        <begin position="78"/>
        <end position="95"/>
    </location>
</feature>
<organism evidence="2 3">
    <name type="scientific">Kwoniella dendrophila CBS 6074</name>
    <dbReference type="NCBI Taxonomy" id="1295534"/>
    <lineage>
        <taxon>Eukaryota</taxon>
        <taxon>Fungi</taxon>
        <taxon>Dikarya</taxon>
        <taxon>Basidiomycota</taxon>
        <taxon>Agaricomycotina</taxon>
        <taxon>Tremellomycetes</taxon>
        <taxon>Tremellales</taxon>
        <taxon>Cryptococcaceae</taxon>
        <taxon>Kwoniella</taxon>
    </lineage>
</organism>
<reference evidence="2 3" key="1">
    <citation type="submission" date="2024-01" db="EMBL/GenBank/DDBJ databases">
        <title>Comparative genomics of Cryptococcus and Kwoniella reveals pathogenesis evolution and contrasting modes of karyotype evolution via chromosome fusion or intercentromeric recombination.</title>
        <authorList>
            <person name="Coelho M.A."/>
            <person name="David-Palma M."/>
            <person name="Shea T."/>
            <person name="Bowers K."/>
            <person name="McGinley-Smith S."/>
            <person name="Mohammad A.W."/>
            <person name="Gnirke A."/>
            <person name="Yurkov A.M."/>
            <person name="Nowrousian M."/>
            <person name="Sun S."/>
            <person name="Cuomo C.A."/>
            <person name="Heitman J."/>
        </authorList>
    </citation>
    <scope>NUCLEOTIDE SEQUENCE [LARGE SCALE GENOMIC DNA]</scope>
    <source>
        <strain evidence="2 3">CBS 6074</strain>
    </source>
</reference>
<proteinExistence type="predicted"/>
<gene>
    <name evidence="2" type="ORF">L201_007180</name>
</gene>
<dbReference type="AlphaFoldDB" id="A0AAX4K3Q9"/>
<accession>A0AAX4K3Q9</accession>
<protein>
    <submittedName>
        <fullName evidence="2">Uncharacterized protein</fullName>
    </submittedName>
</protein>
<dbReference type="EMBL" id="CP144107">
    <property type="protein sequence ID" value="WWC92226.1"/>
    <property type="molecule type" value="Genomic_DNA"/>
</dbReference>
<evidence type="ECO:0000256" key="1">
    <source>
        <dbReference type="SAM" id="MobiDB-lite"/>
    </source>
</evidence>
<dbReference type="RefSeq" id="XP_066078988.1">
    <property type="nucleotide sequence ID" value="XM_066222891.1"/>
</dbReference>
<dbReference type="GeneID" id="91097849"/>
<keyword evidence="3" id="KW-1185">Reference proteome</keyword>
<name>A0AAX4K3Q9_9TREE</name>
<feature type="region of interest" description="Disordered" evidence="1">
    <location>
        <begin position="70"/>
        <end position="97"/>
    </location>
</feature>
<sequence length="116" mass="12999">MSPSATMFIPKINTTNLSPIMFPPTPSSIITNIVPSPQREKEDELTWDDLKRNGDLLGVQGWSDISKTNHNRYKRIMSPTSNTGHTDSSRTSSNKEGILEISVDIGMRGYKWDGLF</sequence>
<evidence type="ECO:0000313" key="3">
    <source>
        <dbReference type="Proteomes" id="UP001355207"/>
    </source>
</evidence>